<protein>
    <submittedName>
        <fullName evidence="8">Exodeoxyribonuclease-3</fullName>
    </submittedName>
</protein>
<organism evidence="8 9">
    <name type="scientific">Parafannyhessea umbonata</name>
    <dbReference type="NCBI Taxonomy" id="604330"/>
    <lineage>
        <taxon>Bacteria</taxon>
        <taxon>Bacillati</taxon>
        <taxon>Actinomycetota</taxon>
        <taxon>Coriobacteriia</taxon>
        <taxon>Coriobacteriales</taxon>
        <taxon>Atopobiaceae</taxon>
        <taxon>Parafannyhessea</taxon>
    </lineage>
</organism>
<feature type="domain" description="Endonuclease/exonuclease/phosphatase" evidence="7">
    <location>
        <begin position="13"/>
        <end position="253"/>
    </location>
</feature>
<dbReference type="SUPFAM" id="SSF56219">
    <property type="entry name" value="DNase I-like"/>
    <property type="match status" value="1"/>
</dbReference>
<evidence type="ECO:0000313" key="8">
    <source>
        <dbReference type="EMBL" id="SEH65489.1"/>
    </source>
</evidence>
<dbReference type="PANTHER" id="PTHR22748">
    <property type="entry name" value="AP ENDONUCLEASE"/>
    <property type="match status" value="1"/>
</dbReference>
<dbReference type="PANTHER" id="PTHR22748:SF6">
    <property type="entry name" value="DNA-(APURINIC OR APYRIMIDINIC SITE) ENDONUCLEASE"/>
    <property type="match status" value="1"/>
</dbReference>
<keyword evidence="9" id="KW-1185">Reference proteome</keyword>
<sequence>MADALGAREVKLVSWNVNGLRATLRKDPDFKSIFATLDADVFAIQETKLQEGQVDLELPGYHQTWSHAERKGYSGTAVFSREKPTHVVRQIGCDVADDEGRVCALEFPGYWLVNVYTPNSKQGLARLDERLVWDSRFREFLCELDQSKPIIACGDFNVAHEEIDLKNPATNHESPGFSDQERESFGKLLGAGLTDSFRTLHPTLEGAYSWWSYRMRARERNVGWRIDYFLTSDRIAGSIVDASIHDEIIGSDHCPIELRIRI</sequence>
<gene>
    <name evidence="8" type="ORF">SAMN05216447_11034</name>
</gene>
<evidence type="ECO:0000256" key="4">
    <source>
        <dbReference type="ARBA" id="ARBA00022723"/>
    </source>
</evidence>
<comment type="caution">
    <text evidence="8">The sequence shown here is derived from an EMBL/GenBank/DDBJ whole genome shotgun (WGS) entry which is preliminary data.</text>
</comment>
<dbReference type="Pfam" id="PF03372">
    <property type="entry name" value="Exo_endo_phos"/>
    <property type="match status" value="1"/>
</dbReference>
<dbReference type="RefSeq" id="WP_078687204.1">
    <property type="nucleotide sequence ID" value="NZ_FNWT01000010.1"/>
</dbReference>
<dbReference type="InterPro" id="IPR020847">
    <property type="entry name" value="AP_endonuclease_F1_BS"/>
</dbReference>
<dbReference type="PROSITE" id="PS00726">
    <property type="entry name" value="AP_NUCLEASE_F1_1"/>
    <property type="match status" value="1"/>
</dbReference>
<name>A0A1H6JXX6_9ACTN</name>
<dbReference type="NCBIfam" id="TIGR00633">
    <property type="entry name" value="xth"/>
    <property type="match status" value="1"/>
</dbReference>
<reference evidence="8 9" key="1">
    <citation type="submission" date="2016-10" db="EMBL/GenBank/DDBJ databases">
        <authorList>
            <person name="Varghese N."/>
            <person name="Submissions S."/>
        </authorList>
    </citation>
    <scope>NUCLEOTIDE SEQUENCE [LARGE SCALE GENOMIC DNA]</scope>
    <source>
        <strain evidence="8 9">WCP15</strain>
    </source>
</reference>
<comment type="cofactor">
    <cofactor evidence="1">
        <name>Mn(2+)</name>
        <dbReference type="ChEBI" id="CHEBI:29035"/>
    </cofactor>
</comment>
<keyword evidence="4" id="KW-0479">Metal-binding</keyword>
<evidence type="ECO:0000256" key="1">
    <source>
        <dbReference type="ARBA" id="ARBA00001936"/>
    </source>
</evidence>
<comment type="similarity">
    <text evidence="3">Belongs to the DNA repair enzymes AP/ExoA family.</text>
</comment>
<dbReference type="InterPro" id="IPR004808">
    <property type="entry name" value="AP_endonuc_1"/>
</dbReference>
<evidence type="ECO:0000259" key="7">
    <source>
        <dbReference type="Pfam" id="PF03372"/>
    </source>
</evidence>
<dbReference type="PROSITE" id="PS00728">
    <property type="entry name" value="AP_NUCLEASE_F1_3"/>
    <property type="match status" value="1"/>
</dbReference>
<evidence type="ECO:0000313" key="9">
    <source>
        <dbReference type="Proteomes" id="UP000199135"/>
    </source>
</evidence>
<dbReference type="CDD" id="cd09087">
    <property type="entry name" value="Ape1-like_AP-endo"/>
    <property type="match status" value="1"/>
</dbReference>
<dbReference type="Gene3D" id="3.60.10.10">
    <property type="entry name" value="Endonuclease/exonuclease/phosphatase"/>
    <property type="match status" value="1"/>
</dbReference>
<dbReference type="PROSITE" id="PS51435">
    <property type="entry name" value="AP_NUCLEASE_F1_4"/>
    <property type="match status" value="1"/>
</dbReference>
<keyword evidence="5" id="KW-0378">Hydrolase</keyword>
<evidence type="ECO:0000256" key="2">
    <source>
        <dbReference type="ARBA" id="ARBA00001946"/>
    </source>
</evidence>
<evidence type="ECO:0000256" key="5">
    <source>
        <dbReference type="ARBA" id="ARBA00022801"/>
    </source>
</evidence>
<keyword evidence="6" id="KW-0460">Magnesium</keyword>
<dbReference type="InterPro" id="IPR036691">
    <property type="entry name" value="Endo/exonu/phosph_ase_sf"/>
</dbReference>
<evidence type="ECO:0000256" key="3">
    <source>
        <dbReference type="ARBA" id="ARBA00007092"/>
    </source>
</evidence>
<dbReference type="InterPro" id="IPR005135">
    <property type="entry name" value="Endo/exonuclease/phosphatase"/>
</dbReference>
<dbReference type="EMBL" id="FNWT01000010">
    <property type="protein sequence ID" value="SEH65489.1"/>
    <property type="molecule type" value="Genomic_DNA"/>
</dbReference>
<accession>A0A1H6JXX6</accession>
<dbReference type="Proteomes" id="UP000199135">
    <property type="component" value="Unassembled WGS sequence"/>
</dbReference>
<dbReference type="InterPro" id="IPR020848">
    <property type="entry name" value="AP_endonuclease_F1_CS"/>
</dbReference>
<comment type="cofactor">
    <cofactor evidence="2">
        <name>Mg(2+)</name>
        <dbReference type="ChEBI" id="CHEBI:18420"/>
    </cofactor>
</comment>
<proteinExistence type="inferred from homology"/>
<evidence type="ECO:0000256" key="6">
    <source>
        <dbReference type="ARBA" id="ARBA00022842"/>
    </source>
</evidence>
<dbReference type="NCBIfam" id="TIGR00195">
    <property type="entry name" value="exoDNase_III"/>
    <property type="match status" value="1"/>
</dbReference>